<feature type="region of interest" description="Disordered" evidence="1">
    <location>
        <begin position="78"/>
        <end position="100"/>
    </location>
</feature>
<protein>
    <submittedName>
        <fullName evidence="2">Uncharacterized protein</fullName>
    </submittedName>
</protein>
<evidence type="ECO:0000313" key="2">
    <source>
        <dbReference type="EMBL" id="CAG7599022.1"/>
    </source>
</evidence>
<reference evidence="2" key="1">
    <citation type="submission" date="2021-06" db="EMBL/GenBank/DDBJ databases">
        <authorList>
            <person name="Arsene-Ploetze F."/>
        </authorList>
    </citation>
    <scope>NUCLEOTIDE SEQUENCE</scope>
    <source>
        <strain evidence="2">SBRY1</strain>
    </source>
</reference>
<gene>
    <name evidence="2" type="ORF">SBRY_10209</name>
</gene>
<dbReference type="Proteomes" id="UP001153328">
    <property type="component" value="Unassembled WGS sequence"/>
</dbReference>
<evidence type="ECO:0000313" key="3">
    <source>
        <dbReference type="Proteomes" id="UP001153328"/>
    </source>
</evidence>
<dbReference type="AlphaFoldDB" id="A0A9W4E5W9"/>
<dbReference type="EMBL" id="CAJVAX010000001">
    <property type="protein sequence ID" value="CAG7599022.1"/>
    <property type="molecule type" value="Genomic_DNA"/>
</dbReference>
<sequence>MGASLDMTGSFRVGERSDLWERSHRRTEHVPDRQGGGTRGRSRGFAGTVRAPADGRTPPAVRTRLVLRTVDNSNACGRTTALRRSRQRDPAVPHCSEGGG</sequence>
<evidence type="ECO:0000256" key="1">
    <source>
        <dbReference type="SAM" id="MobiDB-lite"/>
    </source>
</evidence>
<organism evidence="2 3">
    <name type="scientific">Actinacidiphila bryophytorum</name>
    <dbReference type="NCBI Taxonomy" id="1436133"/>
    <lineage>
        <taxon>Bacteria</taxon>
        <taxon>Bacillati</taxon>
        <taxon>Actinomycetota</taxon>
        <taxon>Actinomycetes</taxon>
        <taxon>Kitasatosporales</taxon>
        <taxon>Streptomycetaceae</taxon>
        <taxon>Actinacidiphila</taxon>
    </lineage>
</organism>
<proteinExistence type="predicted"/>
<keyword evidence="3" id="KW-1185">Reference proteome</keyword>
<feature type="compositionally biased region" description="Basic and acidic residues" evidence="1">
    <location>
        <begin position="13"/>
        <end position="32"/>
    </location>
</feature>
<comment type="caution">
    <text evidence="2">The sequence shown here is derived from an EMBL/GenBank/DDBJ whole genome shotgun (WGS) entry which is preliminary data.</text>
</comment>
<accession>A0A9W4E5W9</accession>
<feature type="region of interest" description="Disordered" evidence="1">
    <location>
        <begin position="1"/>
        <end position="60"/>
    </location>
</feature>
<name>A0A9W4E5W9_9ACTN</name>